<dbReference type="InterPro" id="IPR025326">
    <property type="entry name" value="DUF4232"/>
</dbReference>
<feature type="chain" id="PRO_5046046984" evidence="2">
    <location>
        <begin position="20"/>
        <end position="202"/>
    </location>
</feature>
<evidence type="ECO:0000256" key="2">
    <source>
        <dbReference type="SAM" id="SignalP"/>
    </source>
</evidence>
<feature type="compositionally biased region" description="Pro residues" evidence="1">
    <location>
        <begin position="42"/>
        <end position="60"/>
    </location>
</feature>
<keyword evidence="5" id="KW-1185">Reference proteome</keyword>
<feature type="domain" description="DUF4232" evidence="3">
    <location>
        <begin position="68"/>
        <end position="199"/>
    </location>
</feature>
<dbReference type="Proteomes" id="UP001596972">
    <property type="component" value="Unassembled WGS sequence"/>
</dbReference>
<accession>A0ABW3F2U7</accession>
<comment type="caution">
    <text evidence="4">The sequence shown here is derived from an EMBL/GenBank/DDBJ whole genome shotgun (WGS) entry which is preliminary data.</text>
</comment>
<feature type="signal peptide" evidence="2">
    <location>
        <begin position="1"/>
        <end position="19"/>
    </location>
</feature>
<dbReference type="PROSITE" id="PS51257">
    <property type="entry name" value="PROKAR_LIPOPROTEIN"/>
    <property type="match status" value="1"/>
</dbReference>
<name>A0ABW3F2U7_9ACTN</name>
<evidence type="ECO:0000256" key="1">
    <source>
        <dbReference type="SAM" id="MobiDB-lite"/>
    </source>
</evidence>
<protein>
    <submittedName>
        <fullName evidence="4">DUF4232 domain-containing protein</fullName>
    </submittedName>
</protein>
<gene>
    <name evidence="4" type="ORF">ACFQ11_36525</name>
</gene>
<reference evidence="5" key="1">
    <citation type="journal article" date="2019" name="Int. J. Syst. Evol. Microbiol.">
        <title>The Global Catalogue of Microorganisms (GCM) 10K type strain sequencing project: providing services to taxonomists for standard genome sequencing and annotation.</title>
        <authorList>
            <consortium name="The Broad Institute Genomics Platform"/>
            <consortium name="The Broad Institute Genome Sequencing Center for Infectious Disease"/>
            <person name="Wu L."/>
            <person name="Ma J."/>
        </authorList>
    </citation>
    <scope>NUCLEOTIDE SEQUENCE [LARGE SCALE GENOMIC DNA]</scope>
    <source>
        <strain evidence="5">JCM 31202</strain>
    </source>
</reference>
<feature type="region of interest" description="Disordered" evidence="1">
    <location>
        <begin position="35"/>
        <end position="72"/>
    </location>
</feature>
<proteinExistence type="predicted"/>
<dbReference type="RefSeq" id="WP_378307318.1">
    <property type="nucleotide sequence ID" value="NZ_JBHTJA010000182.1"/>
</dbReference>
<evidence type="ECO:0000259" key="3">
    <source>
        <dbReference type="Pfam" id="PF14016"/>
    </source>
</evidence>
<dbReference type="Pfam" id="PF14016">
    <property type="entry name" value="DUF4232"/>
    <property type="match status" value="1"/>
</dbReference>
<dbReference type="EMBL" id="JBHTJA010000182">
    <property type="protein sequence ID" value="MFD0905927.1"/>
    <property type="molecule type" value="Genomic_DNA"/>
</dbReference>
<keyword evidence="2" id="KW-0732">Signal</keyword>
<evidence type="ECO:0000313" key="4">
    <source>
        <dbReference type="EMBL" id="MFD0905927.1"/>
    </source>
</evidence>
<sequence length="202" mass="20886">MPLSSRFTVRAAVPGAALAALLPFAAGCGSEEHARPDAAAAPVPPASRAPHVPSVPPLPVPETARTDCSPDGVRLEAREPDAATGLRGMRVTLANCGDAPRRLDGYPALRVLDEAREPFEVRVVEGTASVPDPGPKPITVRPGGSASAVVVWRNTVTHGTNVNGTFLEVALDDGHRPPPLRVPGGLDLGTTGRLEVTAWSLA</sequence>
<evidence type="ECO:0000313" key="5">
    <source>
        <dbReference type="Proteomes" id="UP001596972"/>
    </source>
</evidence>
<organism evidence="4 5">
    <name type="scientific">Actinomadura sediminis</name>
    <dbReference type="NCBI Taxonomy" id="1038904"/>
    <lineage>
        <taxon>Bacteria</taxon>
        <taxon>Bacillati</taxon>
        <taxon>Actinomycetota</taxon>
        <taxon>Actinomycetes</taxon>
        <taxon>Streptosporangiales</taxon>
        <taxon>Thermomonosporaceae</taxon>
        <taxon>Actinomadura</taxon>
    </lineage>
</organism>